<reference evidence="1 2" key="1">
    <citation type="journal article" date="2013" name="Genome Announc.">
        <title>Draft Genome Sequence of the Cellulolytic, Mesophilic, Anaerobic Bacterium Clostridium termitidis Strain CT1112 (DSM 5398).</title>
        <authorList>
            <person name="Lal S."/>
            <person name="Ramachandran U."/>
            <person name="Zhang X."/>
            <person name="Munir R."/>
            <person name="Sparling R."/>
            <person name="Levin D.B."/>
        </authorList>
    </citation>
    <scope>NUCLEOTIDE SEQUENCE [LARGE SCALE GENOMIC DNA]</scope>
    <source>
        <strain evidence="1 2">CT1112</strain>
    </source>
</reference>
<evidence type="ECO:0000313" key="2">
    <source>
        <dbReference type="Proteomes" id="UP000014155"/>
    </source>
</evidence>
<gene>
    <name evidence="1" type="ORF">CTER_0868</name>
</gene>
<dbReference type="PATRIC" id="fig|1195236.3.peg.1161"/>
<dbReference type="RefSeq" id="WP_004624056.1">
    <property type="nucleotide sequence ID" value="NZ_AORV01000021.1"/>
</dbReference>
<keyword evidence="2" id="KW-1185">Reference proteome</keyword>
<comment type="caution">
    <text evidence="1">The sequence shown here is derived from an EMBL/GenBank/DDBJ whole genome shotgun (WGS) entry which is preliminary data.</text>
</comment>
<sequence length="168" mass="19651">MDYNYQDILNKIKNGEYRLIGLGSCRRVFNMNNGYVVKMAKDIRGIEQNKTEYDIYSSSNSRLFAEIPYISEDNRLLVMARAKRIRKMRTVYSYYKVNNINSLLKVNNLHADLKNNDLGTGDLRRASSWGFINGTPVIIDYGLTHNLFRKYYKGNLILKKKFPPLLYT</sequence>
<dbReference type="AlphaFoldDB" id="S0FLS3"/>
<organism evidence="1 2">
    <name type="scientific">Ruminiclostridium cellobioparum subsp. termitidis CT1112</name>
    <dbReference type="NCBI Taxonomy" id="1195236"/>
    <lineage>
        <taxon>Bacteria</taxon>
        <taxon>Bacillati</taxon>
        <taxon>Bacillota</taxon>
        <taxon>Clostridia</taxon>
        <taxon>Eubacteriales</taxon>
        <taxon>Oscillospiraceae</taxon>
        <taxon>Ruminiclostridium</taxon>
    </lineage>
</organism>
<evidence type="ECO:0000313" key="1">
    <source>
        <dbReference type="EMBL" id="EMS73185.1"/>
    </source>
</evidence>
<accession>S0FLS3</accession>
<protein>
    <submittedName>
        <fullName evidence="1">Uncharacterized protein</fullName>
    </submittedName>
</protein>
<name>S0FLS3_RUMCE</name>
<dbReference type="eggNOG" id="ENOG5033ZX3">
    <property type="taxonomic scope" value="Bacteria"/>
</dbReference>
<proteinExistence type="predicted"/>
<dbReference type="Proteomes" id="UP000014155">
    <property type="component" value="Unassembled WGS sequence"/>
</dbReference>
<dbReference type="EMBL" id="AORV01000021">
    <property type="protein sequence ID" value="EMS73185.1"/>
    <property type="molecule type" value="Genomic_DNA"/>
</dbReference>